<dbReference type="EMBL" id="CAWUON010000048">
    <property type="protein sequence ID" value="CAK7269490.1"/>
    <property type="molecule type" value="Genomic_DNA"/>
</dbReference>
<proteinExistence type="inferred from homology"/>
<gene>
    <name evidence="10" type="ORF">SEPCBS119000_003595</name>
</gene>
<feature type="region of interest" description="Disordered" evidence="9">
    <location>
        <begin position="262"/>
        <end position="304"/>
    </location>
</feature>
<dbReference type="CDD" id="cd22289">
    <property type="entry name" value="RecQL4_SLD2_NTD"/>
    <property type="match status" value="1"/>
</dbReference>
<comment type="function">
    <text evidence="7 8">Has a role in the initiation of DNA replication. Required at S-phase checkpoint.</text>
</comment>
<comment type="caution">
    <text evidence="10">The sequence shown here is derived from an EMBL/GenBank/DDBJ whole genome shotgun (WGS) entry which is preliminary data.</text>
</comment>
<evidence type="ECO:0000256" key="6">
    <source>
        <dbReference type="ARBA" id="ARBA00023306"/>
    </source>
</evidence>
<feature type="region of interest" description="Disordered" evidence="9">
    <location>
        <begin position="472"/>
        <end position="590"/>
    </location>
</feature>
<evidence type="ECO:0000256" key="9">
    <source>
        <dbReference type="SAM" id="MobiDB-lite"/>
    </source>
</evidence>
<accession>A0ABP0DMH9</accession>
<keyword evidence="5 8" id="KW-0539">Nucleus</keyword>
<keyword evidence="4 8" id="KW-0235">DNA replication</keyword>
<reference evidence="10 11" key="1">
    <citation type="submission" date="2024-01" db="EMBL/GenBank/DDBJ databases">
        <authorList>
            <person name="Allen C."/>
            <person name="Tagirdzhanova G."/>
        </authorList>
    </citation>
    <scope>NUCLEOTIDE SEQUENCE [LARGE SCALE GENOMIC DNA]</scope>
    <source>
        <strain evidence="10 11">CBS 119000</strain>
    </source>
</reference>
<feature type="region of interest" description="Disordered" evidence="9">
    <location>
        <begin position="611"/>
        <end position="632"/>
    </location>
</feature>
<dbReference type="PANTHER" id="PTHR28124:SF1">
    <property type="entry name" value="DNA REPLICATION REGULATOR SLD2"/>
    <property type="match status" value="1"/>
</dbReference>
<evidence type="ECO:0000256" key="3">
    <source>
        <dbReference type="ARBA" id="ARBA00018363"/>
    </source>
</evidence>
<dbReference type="InterPro" id="IPR021110">
    <property type="entry name" value="DNA_rep_checkpnt_protein"/>
</dbReference>
<protein>
    <recommendedName>
        <fullName evidence="3 8">DNA replication regulator SLD2</fullName>
    </recommendedName>
</protein>
<feature type="region of interest" description="Disordered" evidence="9">
    <location>
        <begin position="179"/>
        <end position="222"/>
    </location>
</feature>
<feature type="region of interest" description="Disordered" evidence="9">
    <location>
        <begin position="389"/>
        <end position="441"/>
    </location>
</feature>
<dbReference type="InterPro" id="IPR040203">
    <property type="entry name" value="Sld2"/>
</dbReference>
<name>A0ABP0DMH9_9PEZI</name>
<organism evidence="10 11">
    <name type="scientific">Sporothrix epigloea</name>
    <dbReference type="NCBI Taxonomy" id="1892477"/>
    <lineage>
        <taxon>Eukaryota</taxon>
        <taxon>Fungi</taxon>
        <taxon>Dikarya</taxon>
        <taxon>Ascomycota</taxon>
        <taxon>Pezizomycotina</taxon>
        <taxon>Sordariomycetes</taxon>
        <taxon>Sordariomycetidae</taxon>
        <taxon>Ophiostomatales</taxon>
        <taxon>Ophiostomataceae</taxon>
        <taxon>Sporothrix</taxon>
    </lineage>
</organism>
<feature type="region of interest" description="Disordered" evidence="9">
    <location>
        <begin position="61"/>
        <end position="116"/>
    </location>
</feature>
<comment type="similarity">
    <text evidence="2 8">Belongs to the SLD2 family.</text>
</comment>
<keyword evidence="6 8" id="KW-0131">Cell cycle</keyword>
<sequence>MLDPAERVAVEAETQQLRLALKTWETTWAREHSGVKPTRDDISRHPEIANKYKAYNHARALLSGQTSTKSDTKRDGPRRKRKSETCPPVTVAPADSQPTHSRSKRARATELSTPSRTATLTTAIQGDGAVLDVSLDRTPSISRKLFSPVIPTSVGPTPQRDGRVLGLFDVLDEEEKKAQKRSAIAATPSKRMTAEADTALRQSRQRPGQTPASVLGGTPRKQTLDIATYNSDDEDGENFVNARRLGRTPMSSSQRNLLNHFTAGGRGTGPFSIDGNTSTTTRDSNGALGTTPLKARSNDNQKTHEQRLLATPSKGSTEHFQGAFATPAFLRRQLSTLAPVDENGEFLSPPGKLRLPRKPLMRGLSSVLASLRKAEDDKLDEQLDVLRELENDVDKNPRSRPQTQPSSQRPLEKVARSAPMGANAQVSNDPVQGQEEQVQDWEQQELEHHELDLYEKEQAKLESQSQILKPDRVVGGLLGGFDDEGLYDSPPEDQVGRDGQPLRVYKKKGQKRTTRLSHMRPTRTKRPPPGSMAELESDNDTQDEGRDQGENGPAASGPDFSLGVEMVAANERTASKSSENGKESNVGVAAGPVKKAVRKVNELAHANFKRLKLRNHGAKGGPGFKSRFRRKR</sequence>
<evidence type="ECO:0000313" key="11">
    <source>
        <dbReference type="Proteomes" id="UP001642502"/>
    </source>
</evidence>
<keyword evidence="11" id="KW-1185">Reference proteome</keyword>
<feature type="compositionally biased region" description="Polar residues" evidence="9">
    <location>
        <begin position="399"/>
        <end position="409"/>
    </location>
</feature>
<evidence type="ECO:0000256" key="2">
    <source>
        <dbReference type="ARBA" id="ARBA00007276"/>
    </source>
</evidence>
<evidence type="ECO:0000256" key="5">
    <source>
        <dbReference type="ARBA" id="ARBA00023242"/>
    </source>
</evidence>
<evidence type="ECO:0000313" key="10">
    <source>
        <dbReference type="EMBL" id="CAK7269490.1"/>
    </source>
</evidence>
<dbReference type="Pfam" id="PF11719">
    <property type="entry name" value="Drc1-Sld2"/>
    <property type="match status" value="1"/>
</dbReference>
<feature type="compositionally biased region" description="Polar residues" evidence="9">
    <location>
        <begin position="200"/>
        <end position="212"/>
    </location>
</feature>
<dbReference type="Gene3D" id="1.10.10.1460">
    <property type="match status" value="1"/>
</dbReference>
<feature type="compositionally biased region" description="Polar residues" evidence="9">
    <location>
        <begin position="274"/>
        <end position="288"/>
    </location>
</feature>
<comment type="subcellular location">
    <subcellularLocation>
        <location evidence="1 8">Nucleus</location>
    </subcellularLocation>
</comment>
<evidence type="ECO:0000256" key="4">
    <source>
        <dbReference type="ARBA" id="ARBA00022705"/>
    </source>
</evidence>
<dbReference type="PANTHER" id="PTHR28124">
    <property type="entry name" value="DNA REPLICATION REGULATOR SLD2"/>
    <property type="match status" value="1"/>
</dbReference>
<feature type="compositionally biased region" description="Basic residues" evidence="9">
    <location>
        <begin position="504"/>
        <end position="526"/>
    </location>
</feature>
<evidence type="ECO:0000256" key="7">
    <source>
        <dbReference type="ARBA" id="ARBA00025253"/>
    </source>
</evidence>
<dbReference type="Proteomes" id="UP001642502">
    <property type="component" value="Unassembled WGS sequence"/>
</dbReference>
<evidence type="ECO:0000256" key="8">
    <source>
        <dbReference type="RuleBase" id="RU367067"/>
    </source>
</evidence>
<evidence type="ECO:0000256" key="1">
    <source>
        <dbReference type="ARBA" id="ARBA00004123"/>
    </source>
</evidence>